<dbReference type="OrthoDB" id="27325at2759"/>
<gene>
    <name evidence="4" type="ORF">Fcan01_03496</name>
</gene>
<dbReference type="AlphaFoldDB" id="A0A226F065"/>
<feature type="region of interest" description="Disordered" evidence="3">
    <location>
        <begin position="54"/>
        <end position="77"/>
    </location>
</feature>
<reference evidence="4 5" key="1">
    <citation type="submission" date="2015-12" db="EMBL/GenBank/DDBJ databases">
        <title>The genome of Folsomia candida.</title>
        <authorList>
            <person name="Faddeeva A."/>
            <person name="Derks M.F."/>
            <person name="Anvar Y."/>
            <person name="Smit S."/>
            <person name="Van Straalen N."/>
            <person name="Roelofs D."/>
        </authorList>
    </citation>
    <scope>NUCLEOTIDE SEQUENCE [LARGE SCALE GENOMIC DNA]</scope>
    <source>
        <strain evidence="4 5">VU population</strain>
        <tissue evidence="4">Whole body</tissue>
    </source>
</reference>
<sequence>MDGQGTSSRRVEFTLAPARLTLTSNQQPHQQAAVSRGTNFTGPVRQQQANLFRRRHSNDEESWEAGEEAHDCTRSAKRDPPVVRRRIKALLKIQLEAFALRADMTKAILEFEAQFSEKMKPLEEKRQAIVAGLYEPTDEDCDLRDKMPRDQKLNYDLEDIDLDKTLANMALDSDDEEVSNAKIPHVEFTICGVPSFWGEVLQGCSLLATRIDDEDVPILKCLTDVTLQMFSNAEQQGYKIFFQFGPNPYFKNTVLTKTFFTSCGVKYDNPFSVVHEAWPLHCEGCEIEWLSDSSNLTFNFIKTKKTDSKGRVRDLVRKIEKPSFFHFFKTISLKTQNQSRYDLEEKKEELEEDFKCGEIIRTKVIPGAAWYYVNPDDTENASDDENVSQELLVFGKRDRDGRFKISVTDVECSPSSTGEGMIAETSHN</sequence>
<feature type="compositionally biased region" description="Basic and acidic residues" evidence="3">
    <location>
        <begin position="67"/>
        <end position="77"/>
    </location>
</feature>
<evidence type="ECO:0000313" key="5">
    <source>
        <dbReference type="Proteomes" id="UP000198287"/>
    </source>
</evidence>
<evidence type="ECO:0000256" key="3">
    <source>
        <dbReference type="SAM" id="MobiDB-lite"/>
    </source>
</evidence>
<dbReference type="Proteomes" id="UP000198287">
    <property type="component" value="Unassembled WGS sequence"/>
</dbReference>
<comment type="caution">
    <text evidence="4">The sequence shown here is derived from an EMBL/GenBank/DDBJ whole genome shotgun (WGS) entry which is preliminary data.</text>
</comment>
<organism evidence="4 5">
    <name type="scientific">Folsomia candida</name>
    <name type="common">Springtail</name>
    <dbReference type="NCBI Taxonomy" id="158441"/>
    <lineage>
        <taxon>Eukaryota</taxon>
        <taxon>Metazoa</taxon>
        <taxon>Ecdysozoa</taxon>
        <taxon>Arthropoda</taxon>
        <taxon>Hexapoda</taxon>
        <taxon>Collembola</taxon>
        <taxon>Entomobryomorpha</taxon>
        <taxon>Isotomoidea</taxon>
        <taxon>Isotomidae</taxon>
        <taxon>Proisotominae</taxon>
        <taxon>Folsomia</taxon>
    </lineage>
</organism>
<dbReference type="GO" id="GO:0005634">
    <property type="term" value="C:nucleus"/>
    <property type="evidence" value="ECO:0007669"/>
    <property type="project" value="InterPro"/>
</dbReference>
<dbReference type="PANTHER" id="PTHR11875">
    <property type="entry name" value="TESTIS-SPECIFIC Y-ENCODED PROTEIN"/>
    <property type="match status" value="1"/>
</dbReference>
<keyword evidence="5" id="KW-1185">Reference proteome</keyword>
<name>A0A226F065_FOLCA</name>
<feature type="region of interest" description="Disordered" evidence="3">
    <location>
        <begin position="21"/>
        <end position="42"/>
    </location>
</feature>
<dbReference type="InterPro" id="IPR002164">
    <property type="entry name" value="NAP_family"/>
</dbReference>
<proteinExistence type="inferred from homology"/>
<evidence type="ECO:0000313" key="4">
    <source>
        <dbReference type="EMBL" id="OXA62777.1"/>
    </source>
</evidence>
<evidence type="ECO:0000256" key="2">
    <source>
        <dbReference type="RuleBase" id="RU003876"/>
    </source>
</evidence>
<dbReference type="InterPro" id="IPR037231">
    <property type="entry name" value="NAP-like_sf"/>
</dbReference>
<comment type="similarity">
    <text evidence="1 2">Belongs to the nucleosome assembly protein (NAP) family.</text>
</comment>
<dbReference type="Gene3D" id="3.30.1120.90">
    <property type="entry name" value="Nucleosome assembly protein"/>
    <property type="match status" value="1"/>
</dbReference>
<dbReference type="STRING" id="158441.A0A226F065"/>
<dbReference type="Gene3D" id="1.20.5.1500">
    <property type="match status" value="1"/>
</dbReference>
<dbReference type="EMBL" id="LNIX01000001">
    <property type="protein sequence ID" value="OXA62777.1"/>
    <property type="molecule type" value="Genomic_DNA"/>
</dbReference>
<protein>
    <submittedName>
        <fullName evidence="4">Nucleosome assembly protein 1-like 4</fullName>
    </submittedName>
</protein>
<dbReference type="Pfam" id="PF00956">
    <property type="entry name" value="NAP"/>
    <property type="match status" value="1"/>
</dbReference>
<dbReference type="SUPFAM" id="SSF143113">
    <property type="entry name" value="NAP-like"/>
    <property type="match status" value="1"/>
</dbReference>
<accession>A0A226F065</accession>
<evidence type="ECO:0000256" key="1">
    <source>
        <dbReference type="ARBA" id="ARBA00009947"/>
    </source>
</evidence>
<dbReference type="GO" id="GO:0006334">
    <property type="term" value="P:nucleosome assembly"/>
    <property type="evidence" value="ECO:0007669"/>
    <property type="project" value="InterPro"/>
</dbReference>